<dbReference type="SUPFAM" id="SSF54523">
    <property type="entry name" value="Pili subunits"/>
    <property type="match status" value="1"/>
</dbReference>
<evidence type="ECO:0000313" key="11">
    <source>
        <dbReference type="Proteomes" id="UP000714380"/>
    </source>
</evidence>
<keyword evidence="11" id="KW-1185">Reference proteome</keyword>
<comment type="subcellular location">
    <subcellularLocation>
        <location evidence="1">Cell inner membrane</location>
        <topology evidence="1">Single-pass membrane protein</topology>
    </subcellularLocation>
</comment>
<dbReference type="InterPro" id="IPR002416">
    <property type="entry name" value="T2SS_protein-GspH"/>
</dbReference>
<keyword evidence="5" id="KW-0997">Cell inner membrane</keyword>
<gene>
    <name evidence="10" type="primary">gspH</name>
    <name evidence="10" type="ORF">I9W95_10925</name>
</gene>
<dbReference type="InterPro" id="IPR045584">
    <property type="entry name" value="Pilin-like"/>
</dbReference>
<evidence type="ECO:0000256" key="1">
    <source>
        <dbReference type="ARBA" id="ARBA00004377"/>
    </source>
</evidence>
<reference evidence="10 11" key="1">
    <citation type="submission" date="2020-12" db="EMBL/GenBank/DDBJ databases">
        <title>Novel Thalassolituus-related marine hydrocarbonoclastic bacteria mediated algae-derived hydrocarbons mineralization in twilight zone of the northern South China Sea.</title>
        <authorList>
            <person name="Dong C."/>
        </authorList>
    </citation>
    <scope>NUCLEOTIDE SEQUENCE [LARGE SCALE GENOMIC DNA]</scope>
    <source>
        <strain evidence="10 11">IMCC1826</strain>
    </source>
</reference>
<keyword evidence="7" id="KW-1133">Transmembrane helix</keyword>
<evidence type="ECO:0000256" key="7">
    <source>
        <dbReference type="ARBA" id="ARBA00022989"/>
    </source>
</evidence>
<evidence type="ECO:0000256" key="9">
    <source>
        <dbReference type="ARBA" id="ARBA00030775"/>
    </source>
</evidence>
<dbReference type="Proteomes" id="UP000714380">
    <property type="component" value="Unassembled WGS sequence"/>
</dbReference>
<evidence type="ECO:0000256" key="6">
    <source>
        <dbReference type="ARBA" id="ARBA00022692"/>
    </source>
</evidence>
<keyword evidence="3" id="KW-1003">Cell membrane</keyword>
<evidence type="ECO:0000256" key="2">
    <source>
        <dbReference type="ARBA" id="ARBA00021549"/>
    </source>
</evidence>
<dbReference type="InterPro" id="IPR012902">
    <property type="entry name" value="N_methyl_site"/>
</dbReference>
<organism evidence="10 11">
    <name type="scientific">Thalassolituus marinus</name>
    <dbReference type="NCBI Taxonomy" id="671053"/>
    <lineage>
        <taxon>Bacteria</taxon>
        <taxon>Pseudomonadati</taxon>
        <taxon>Pseudomonadota</taxon>
        <taxon>Gammaproteobacteria</taxon>
        <taxon>Oceanospirillales</taxon>
        <taxon>Oceanospirillaceae</taxon>
        <taxon>Thalassolituus</taxon>
    </lineage>
</organism>
<protein>
    <recommendedName>
        <fullName evidence="2">Type II secretion system protein H</fullName>
    </recommendedName>
    <alternativeName>
        <fullName evidence="9">General secretion pathway protein H</fullName>
    </alternativeName>
</protein>
<keyword evidence="8" id="KW-0472">Membrane</keyword>
<keyword evidence="4" id="KW-0488">Methylation</keyword>
<dbReference type="NCBIfam" id="TIGR02532">
    <property type="entry name" value="IV_pilin_GFxxxE"/>
    <property type="match status" value="1"/>
</dbReference>
<dbReference type="Pfam" id="PF07963">
    <property type="entry name" value="N_methyl"/>
    <property type="match status" value="1"/>
</dbReference>
<name>A0ABS7ZQX7_9GAMM</name>
<evidence type="ECO:0000313" key="10">
    <source>
        <dbReference type="EMBL" id="MCA6064121.1"/>
    </source>
</evidence>
<accession>A0ABS7ZQX7</accession>
<keyword evidence="6" id="KW-0812">Transmembrane</keyword>
<dbReference type="RefSeq" id="WP_225674788.1">
    <property type="nucleotide sequence ID" value="NZ_JAEDAH010000055.1"/>
</dbReference>
<dbReference type="PRINTS" id="PR00885">
    <property type="entry name" value="BCTERIALGSPH"/>
</dbReference>
<dbReference type="EMBL" id="JAEDAH010000055">
    <property type="protein sequence ID" value="MCA6064121.1"/>
    <property type="molecule type" value="Genomic_DNA"/>
</dbReference>
<evidence type="ECO:0000256" key="4">
    <source>
        <dbReference type="ARBA" id="ARBA00022481"/>
    </source>
</evidence>
<dbReference type="NCBIfam" id="TIGR01708">
    <property type="entry name" value="typeII_sec_gspH"/>
    <property type="match status" value="1"/>
</dbReference>
<proteinExistence type="predicted"/>
<comment type="caution">
    <text evidence="10">The sequence shown here is derived from an EMBL/GenBank/DDBJ whole genome shotgun (WGS) entry which is preliminary data.</text>
</comment>
<dbReference type="Gene3D" id="3.55.40.10">
    <property type="entry name" value="minor pseudopilin epsh domain"/>
    <property type="match status" value="1"/>
</dbReference>
<dbReference type="InterPro" id="IPR049875">
    <property type="entry name" value="TypeII_GspH"/>
</dbReference>
<evidence type="ECO:0000256" key="8">
    <source>
        <dbReference type="ARBA" id="ARBA00023136"/>
    </source>
</evidence>
<evidence type="ECO:0000256" key="3">
    <source>
        <dbReference type="ARBA" id="ARBA00022475"/>
    </source>
</evidence>
<evidence type="ECO:0000256" key="5">
    <source>
        <dbReference type="ARBA" id="ARBA00022519"/>
    </source>
</evidence>
<sequence length="192" mass="21525">MKHSRAFTLLEVLVVLAVIGGLMALVTINGSDRQAQDETEQFARRLLAIFDSARQEAVFQNVDLGMAMDQQSLLLLSYQDIHSQEFTANKSREELDKLAKNPWQTYSTGPLRSDIDAPEHVYMALKVDGQAIDYSDFLDGDEGPRPALLFLSSDEYTPYELTLASDLDERFSLVVRGDGFNSPLLTVERFGE</sequence>